<evidence type="ECO:0000256" key="1">
    <source>
        <dbReference type="ARBA" id="ARBA00007074"/>
    </source>
</evidence>
<dbReference type="InterPro" id="IPR000064">
    <property type="entry name" value="NLP_P60_dom"/>
</dbReference>
<dbReference type="Gene3D" id="6.10.250.3150">
    <property type="match status" value="1"/>
</dbReference>
<dbReference type="PANTHER" id="PTHR47359">
    <property type="entry name" value="PEPTIDOGLYCAN DL-ENDOPEPTIDASE CWLO"/>
    <property type="match status" value="1"/>
</dbReference>
<feature type="domain" description="NlpC/P60" evidence="9">
    <location>
        <begin position="316"/>
        <end position="428"/>
    </location>
</feature>
<dbReference type="SUPFAM" id="SSF58104">
    <property type="entry name" value="Methyl-accepting chemotaxis protein (MCP) signaling domain"/>
    <property type="match status" value="1"/>
</dbReference>
<evidence type="ECO:0000256" key="6">
    <source>
        <dbReference type="SAM" id="Coils"/>
    </source>
</evidence>
<dbReference type="PROSITE" id="PS51935">
    <property type="entry name" value="NLPC_P60"/>
    <property type="match status" value="1"/>
</dbReference>
<gene>
    <name evidence="10" type="primary">iap_1</name>
    <name evidence="10" type="ORF">CLCHR_35510</name>
</gene>
<dbReference type="PANTHER" id="PTHR47359:SF3">
    <property type="entry name" value="NLP_P60 DOMAIN-CONTAINING PROTEIN-RELATED"/>
    <property type="match status" value="1"/>
</dbReference>
<evidence type="ECO:0000256" key="5">
    <source>
        <dbReference type="ARBA" id="ARBA00022807"/>
    </source>
</evidence>
<dbReference type="InterPro" id="IPR038765">
    <property type="entry name" value="Papain-like_cys_pep_sf"/>
</dbReference>
<keyword evidence="2" id="KW-0645">Protease</keyword>
<dbReference type="OrthoDB" id="9808890at2"/>
<keyword evidence="5" id="KW-0788">Thiol protease</keyword>
<evidence type="ECO:0000256" key="4">
    <source>
        <dbReference type="ARBA" id="ARBA00022801"/>
    </source>
</evidence>
<evidence type="ECO:0000313" key="10">
    <source>
        <dbReference type="EMBL" id="OPJ59317.1"/>
    </source>
</evidence>
<dbReference type="GO" id="GO:0006508">
    <property type="term" value="P:proteolysis"/>
    <property type="evidence" value="ECO:0007669"/>
    <property type="project" value="UniProtKB-KW"/>
</dbReference>
<evidence type="ECO:0000256" key="3">
    <source>
        <dbReference type="ARBA" id="ARBA00022729"/>
    </source>
</evidence>
<keyword evidence="3 8" id="KW-0732">Signal</keyword>
<dbReference type="Pfam" id="PF00877">
    <property type="entry name" value="NLPC_P60"/>
    <property type="match status" value="1"/>
</dbReference>
<reference evidence="10 11" key="1">
    <citation type="submission" date="2017-03" db="EMBL/GenBank/DDBJ databases">
        <title>Genome sequence of Clostridium chromiireducens DSM 23318.</title>
        <authorList>
            <person name="Poehlein A."/>
            <person name="Daniel R."/>
        </authorList>
    </citation>
    <scope>NUCLEOTIDE SEQUENCE [LARGE SCALE GENOMIC DNA]</scope>
    <source>
        <strain evidence="10 11">DSM 23318</strain>
    </source>
</reference>
<evidence type="ECO:0000313" key="11">
    <source>
        <dbReference type="Proteomes" id="UP000191056"/>
    </source>
</evidence>
<feature type="coiled-coil region" evidence="6">
    <location>
        <begin position="149"/>
        <end position="204"/>
    </location>
</feature>
<dbReference type="GO" id="GO:0008234">
    <property type="term" value="F:cysteine-type peptidase activity"/>
    <property type="evidence" value="ECO:0007669"/>
    <property type="project" value="UniProtKB-KW"/>
</dbReference>
<comment type="caution">
    <text evidence="10">The sequence shown here is derived from an EMBL/GenBank/DDBJ whole genome shotgun (WGS) entry which is preliminary data.</text>
</comment>
<protein>
    <submittedName>
        <fullName evidence="10">Putative endopeptidase p60</fullName>
        <ecNumber evidence="10">3.4.-.-</ecNumber>
    </submittedName>
</protein>
<dbReference type="AlphaFoldDB" id="A0A1V4IIJ3"/>
<organism evidence="10 11">
    <name type="scientific">Clostridium chromiireducens</name>
    <dbReference type="NCBI Taxonomy" id="225345"/>
    <lineage>
        <taxon>Bacteria</taxon>
        <taxon>Bacillati</taxon>
        <taxon>Bacillota</taxon>
        <taxon>Clostridia</taxon>
        <taxon>Eubacteriales</taxon>
        <taxon>Clostridiaceae</taxon>
        <taxon>Clostridium</taxon>
    </lineage>
</organism>
<dbReference type="Pfam" id="PF24568">
    <property type="entry name" value="CC_PcsB"/>
    <property type="match status" value="1"/>
</dbReference>
<dbReference type="SUPFAM" id="SSF54001">
    <property type="entry name" value="Cysteine proteinases"/>
    <property type="match status" value="1"/>
</dbReference>
<feature type="chain" id="PRO_5012121377" evidence="8">
    <location>
        <begin position="25"/>
        <end position="428"/>
    </location>
</feature>
<feature type="signal peptide" evidence="8">
    <location>
        <begin position="1"/>
        <end position="24"/>
    </location>
</feature>
<feature type="compositionally biased region" description="Basic and acidic residues" evidence="7">
    <location>
        <begin position="280"/>
        <end position="290"/>
    </location>
</feature>
<feature type="region of interest" description="Disordered" evidence="7">
    <location>
        <begin position="280"/>
        <end position="313"/>
    </location>
</feature>
<dbReference type="EC" id="3.4.-.-" evidence="10"/>
<dbReference type="Proteomes" id="UP000191056">
    <property type="component" value="Unassembled WGS sequence"/>
</dbReference>
<comment type="similarity">
    <text evidence="1">Belongs to the peptidase C40 family.</text>
</comment>
<dbReference type="InterPro" id="IPR051794">
    <property type="entry name" value="PG_Endopeptidase_C40"/>
</dbReference>
<proteinExistence type="inferred from homology"/>
<dbReference type="STRING" id="225345.CLCHR_35510"/>
<name>A0A1V4IIJ3_9CLOT</name>
<dbReference type="InterPro" id="IPR057309">
    <property type="entry name" value="PcsB_CC"/>
</dbReference>
<dbReference type="RefSeq" id="WP_079441219.1">
    <property type="nucleotide sequence ID" value="NZ_MZGT01000054.1"/>
</dbReference>
<keyword evidence="4 10" id="KW-0378">Hydrolase</keyword>
<evidence type="ECO:0000256" key="2">
    <source>
        <dbReference type="ARBA" id="ARBA00022670"/>
    </source>
</evidence>
<dbReference type="EMBL" id="MZGT01000054">
    <property type="protein sequence ID" value="OPJ59317.1"/>
    <property type="molecule type" value="Genomic_DNA"/>
</dbReference>
<evidence type="ECO:0000256" key="8">
    <source>
        <dbReference type="SAM" id="SignalP"/>
    </source>
</evidence>
<keyword evidence="6" id="KW-0175">Coiled coil</keyword>
<keyword evidence="11" id="KW-1185">Reference proteome</keyword>
<sequence length="428" mass="47579">MKKRIISLVLVIIMTLGSSISAFAAPDNAQLNESRQKYAEIENRIKDIESKVDELSAQIEPLQVAVDKNKREIENINNIMENTKKDINQCKKEINDLDLALGQRVKAMYNSGDLEFNYVNFVLKADSSSEFFSRIQAVTEIVGKDKSAIENIEDKKNELNSKVKSLDDKKNEINKLTKEIQDDLSELDKKKRDQQALAEQAKVERSKFDAEYLSQLEREAVKSQFDTIDSSSSTYADVQGAISQLISIRDNQIKSPIIIKEINSKLDNAKVIASQKKAAEEKQAAERERQAQAQAKASNTKVDTKKANTKVSAPSAGNAQAVLNEAYKHLGTPYVWGATGPDTFDCSGFTSYVYRNATGIDISRTTYTQIDVGQSISRDELKPGDLVFPNPGHVGIYVGNGQMIHAPQTGDVVKVGPVYNFYAARRIL</sequence>
<feature type="coiled-coil region" evidence="6">
    <location>
        <begin position="31"/>
        <end position="100"/>
    </location>
</feature>
<dbReference type="Gene3D" id="3.90.1720.10">
    <property type="entry name" value="endopeptidase domain like (from Nostoc punctiforme)"/>
    <property type="match status" value="1"/>
</dbReference>
<evidence type="ECO:0000259" key="9">
    <source>
        <dbReference type="PROSITE" id="PS51935"/>
    </source>
</evidence>
<accession>A0A1V4IIJ3</accession>
<evidence type="ECO:0000256" key="7">
    <source>
        <dbReference type="SAM" id="MobiDB-lite"/>
    </source>
</evidence>